<sequence length="187" mass="21382">MKRLVFMTEEVSMEVCLKNILPKLLPDDVTFQIIPHEGKQDLEKSIPKKLRAWNDHEDVEYKFIILRDKDGGDCITLKDNLVKLCSNAGRSDTLVRIVCNELESWFLGDLKAVELGIEINNISTMQRKKKFRNPDELTNACEELKKLCGSYQKINGSKKISPYLDLENNSSTSFNIFISGVKKIAEL</sequence>
<accession>A0A645D7G4</accession>
<proteinExistence type="predicted"/>
<dbReference type="AlphaFoldDB" id="A0A645D7G4"/>
<dbReference type="Pfam" id="PF14103">
    <property type="entry name" value="DUF4276"/>
    <property type="match status" value="1"/>
</dbReference>
<comment type="caution">
    <text evidence="1">The sequence shown here is derived from an EMBL/GenBank/DDBJ whole genome shotgun (WGS) entry which is preliminary data.</text>
</comment>
<reference evidence="1" key="1">
    <citation type="submission" date="2019-08" db="EMBL/GenBank/DDBJ databases">
        <authorList>
            <person name="Kucharzyk K."/>
            <person name="Murdoch R.W."/>
            <person name="Higgins S."/>
            <person name="Loffler F."/>
        </authorList>
    </citation>
    <scope>NUCLEOTIDE SEQUENCE</scope>
</reference>
<evidence type="ECO:0008006" key="2">
    <source>
        <dbReference type="Google" id="ProtNLM"/>
    </source>
</evidence>
<gene>
    <name evidence="1" type="ORF">SDC9_132362</name>
</gene>
<evidence type="ECO:0000313" key="1">
    <source>
        <dbReference type="EMBL" id="MPM85284.1"/>
    </source>
</evidence>
<dbReference type="EMBL" id="VSSQ01033625">
    <property type="protein sequence ID" value="MPM85284.1"/>
    <property type="molecule type" value="Genomic_DNA"/>
</dbReference>
<protein>
    <recommendedName>
        <fullName evidence="2">DUF4276 domain-containing protein</fullName>
    </recommendedName>
</protein>
<organism evidence="1">
    <name type="scientific">bioreactor metagenome</name>
    <dbReference type="NCBI Taxonomy" id="1076179"/>
    <lineage>
        <taxon>unclassified sequences</taxon>
        <taxon>metagenomes</taxon>
        <taxon>ecological metagenomes</taxon>
    </lineage>
</organism>
<name>A0A645D7G4_9ZZZZ</name>
<dbReference type="InterPro" id="IPR025455">
    <property type="entry name" value="DUF4276"/>
</dbReference>